<dbReference type="STRING" id="268475.A0A0V1H2S6"/>
<comment type="caution">
    <text evidence="3">The sequence shown here is derived from an EMBL/GenBank/DDBJ whole genome shotgun (WGS) entry which is preliminary data.</text>
</comment>
<dbReference type="AlphaFoldDB" id="A0A0V1H2S6"/>
<keyword evidence="1" id="KW-1133">Transmembrane helix</keyword>
<keyword evidence="4" id="KW-1185">Reference proteome</keyword>
<dbReference type="InterPro" id="IPR029526">
    <property type="entry name" value="PGBD"/>
</dbReference>
<feature type="domain" description="PiggyBac transposable element-derived protein" evidence="2">
    <location>
        <begin position="7"/>
        <end position="124"/>
    </location>
</feature>
<sequence>MDTFVSEHRSGEQSQIGLANTTVEQLAQPFVNSNRNIFIDPHFTSYSILQYLLEHGLAAEGTVSALRRDVPACLHKDTQRDLYSTFDVYERNKKVTIISYVPRKNSNVLLMTSCHTKLEIDNQRDGDSMDSMDARVKDSLGNRKSNRYTILMLYLIADVCINNLFILMSHQQSYQMTKKRIIKELSALLVIQHIEGLPPKSGKLNTSVIKRQNPSKCQEQGCRKST</sequence>
<dbReference type="Pfam" id="PF13843">
    <property type="entry name" value="DDE_Tnp_1_7"/>
    <property type="match status" value="1"/>
</dbReference>
<feature type="transmembrane region" description="Helical" evidence="1">
    <location>
        <begin position="148"/>
        <end position="168"/>
    </location>
</feature>
<evidence type="ECO:0000256" key="1">
    <source>
        <dbReference type="SAM" id="Phobius"/>
    </source>
</evidence>
<keyword evidence="1" id="KW-0472">Membrane</keyword>
<evidence type="ECO:0000313" key="4">
    <source>
        <dbReference type="Proteomes" id="UP000055024"/>
    </source>
</evidence>
<proteinExistence type="predicted"/>
<name>A0A0V1H2S6_9BILA</name>
<organism evidence="3 4">
    <name type="scientific">Trichinella zimbabwensis</name>
    <dbReference type="NCBI Taxonomy" id="268475"/>
    <lineage>
        <taxon>Eukaryota</taxon>
        <taxon>Metazoa</taxon>
        <taxon>Ecdysozoa</taxon>
        <taxon>Nematoda</taxon>
        <taxon>Enoplea</taxon>
        <taxon>Dorylaimia</taxon>
        <taxon>Trichinellida</taxon>
        <taxon>Trichinellidae</taxon>
        <taxon>Trichinella</taxon>
    </lineage>
</organism>
<accession>A0A0V1H2S6</accession>
<evidence type="ECO:0000259" key="2">
    <source>
        <dbReference type="Pfam" id="PF13843"/>
    </source>
</evidence>
<evidence type="ECO:0000313" key="3">
    <source>
        <dbReference type="EMBL" id="KRZ04919.1"/>
    </source>
</evidence>
<dbReference type="EMBL" id="JYDP01000150">
    <property type="protein sequence ID" value="KRZ04919.1"/>
    <property type="molecule type" value="Genomic_DNA"/>
</dbReference>
<dbReference type="Proteomes" id="UP000055024">
    <property type="component" value="Unassembled WGS sequence"/>
</dbReference>
<protein>
    <recommendedName>
        <fullName evidence="2">PiggyBac transposable element-derived protein domain-containing protein</fullName>
    </recommendedName>
</protein>
<keyword evidence="1" id="KW-0812">Transmembrane</keyword>
<gene>
    <name evidence="3" type="ORF">T11_3833</name>
</gene>
<reference evidence="3 4" key="1">
    <citation type="submission" date="2015-01" db="EMBL/GenBank/DDBJ databases">
        <title>Evolution of Trichinella species and genotypes.</title>
        <authorList>
            <person name="Korhonen P.K."/>
            <person name="Edoardo P."/>
            <person name="Giuseppe L.R."/>
            <person name="Gasser R.B."/>
        </authorList>
    </citation>
    <scope>NUCLEOTIDE SEQUENCE [LARGE SCALE GENOMIC DNA]</scope>
    <source>
        <strain evidence="3">ISS1029</strain>
    </source>
</reference>
<dbReference type="OrthoDB" id="5920299at2759"/>